<evidence type="ECO:0000256" key="1">
    <source>
        <dbReference type="ARBA" id="ARBA00008779"/>
    </source>
</evidence>
<organism evidence="3 4">
    <name type="scientific">Lojkania enalia</name>
    <dbReference type="NCBI Taxonomy" id="147567"/>
    <lineage>
        <taxon>Eukaryota</taxon>
        <taxon>Fungi</taxon>
        <taxon>Dikarya</taxon>
        <taxon>Ascomycota</taxon>
        <taxon>Pezizomycotina</taxon>
        <taxon>Dothideomycetes</taxon>
        <taxon>Pleosporomycetidae</taxon>
        <taxon>Pleosporales</taxon>
        <taxon>Pleosporales incertae sedis</taxon>
        <taxon>Lojkania</taxon>
    </lineage>
</organism>
<evidence type="ECO:0000313" key="4">
    <source>
        <dbReference type="Proteomes" id="UP000800093"/>
    </source>
</evidence>
<dbReference type="GO" id="GO:0008449">
    <property type="term" value="F:N-acetylglucosamine-6-sulfatase activity"/>
    <property type="evidence" value="ECO:0007669"/>
    <property type="project" value="TreeGrafter"/>
</dbReference>
<proteinExistence type="inferred from homology"/>
<dbReference type="EMBL" id="ML986689">
    <property type="protein sequence ID" value="KAF2260108.1"/>
    <property type="molecule type" value="Genomic_DNA"/>
</dbReference>
<gene>
    <name evidence="3" type="ORF">CC78DRAFT_562352</name>
</gene>
<dbReference type="SUPFAM" id="SSF53649">
    <property type="entry name" value="Alkaline phosphatase-like"/>
    <property type="match status" value="1"/>
</dbReference>
<accession>A0A9P4K0U9</accession>
<name>A0A9P4K0U9_9PLEO</name>
<reference evidence="4" key="1">
    <citation type="journal article" date="2020" name="Stud. Mycol.">
        <title>101 Dothideomycetes genomes: A test case for predicting lifestyles and emergence of pathogens.</title>
        <authorList>
            <person name="Haridas S."/>
            <person name="Albert R."/>
            <person name="Binder M."/>
            <person name="Bloem J."/>
            <person name="LaButti K."/>
            <person name="Salamov A."/>
            <person name="Andreopoulos B."/>
            <person name="Baker S."/>
            <person name="Barry K."/>
            <person name="Bills G."/>
            <person name="Bluhm B."/>
            <person name="Cannon C."/>
            <person name="Castanera R."/>
            <person name="Culley D."/>
            <person name="Daum C."/>
            <person name="Ezra D."/>
            <person name="Gonzalez J."/>
            <person name="Henrissat B."/>
            <person name="Kuo A."/>
            <person name="Liang C."/>
            <person name="Lipzen A."/>
            <person name="Lutzoni F."/>
            <person name="Magnuson J."/>
            <person name="Mondo S."/>
            <person name="Nolan M."/>
            <person name="Ohm R."/>
            <person name="Pangilinan J."/>
            <person name="Park H.-J."/>
            <person name="Ramirez L."/>
            <person name="Alfaro M."/>
            <person name="Sun H."/>
            <person name="Tritt A."/>
            <person name="Yoshinaga Y."/>
            <person name="Zwiers L.-H."/>
            <person name="Turgeon B."/>
            <person name="Goodwin S."/>
            <person name="Spatafora J."/>
            <person name="Crous P."/>
            <person name="Grigoriev I."/>
        </authorList>
    </citation>
    <scope>NUCLEOTIDE SEQUENCE [LARGE SCALE GENOMIC DNA]</scope>
    <source>
        <strain evidence="4">CBS 304.66</strain>
    </source>
</reference>
<evidence type="ECO:0000313" key="3">
    <source>
        <dbReference type="EMBL" id="KAF2260108.1"/>
    </source>
</evidence>
<dbReference type="GO" id="GO:0005539">
    <property type="term" value="F:glycosaminoglycan binding"/>
    <property type="evidence" value="ECO:0007669"/>
    <property type="project" value="TreeGrafter"/>
</dbReference>
<dbReference type="AlphaFoldDB" id="A0A9P4K0U9"/>
<dbReference type="PANTHER" id="PTHR43108">
    <property type="entry name" value="N-ACETYLGLUCOSAMINE-6-SULFATASE FAMILY MEMBER"/>
    <property type="match status" value="1"/>
</dbReference>
<comment type="caution">
    <text evidence="3">The sequence shown here is derived from an EMBL/GenBank/DDBJ whole genome shotgun (WGS) entry which is preliminary data.</text>
</comment>
<evidence type="ECO:0000259" key="2">
    <source>
        <dbReference type="Pfam" id="PF00884"/>
    </source>
</evidence>
<dbReference type="OrthoDB" id="96314at2759"/>
<dbReference type="Pfam" id="PF00884">
    <property type="entry name" value="Sulfatase"/>
    <property type="match status" value="1"/>
</dbReference>
<comment type="similarity">
    <text evidence="1">Belongs to the sulfatase family.</text>
</comment>
<sequence length="522" mass="59230">MSDDQDLHMNSIDVMPNVQKFLAEQGTTYNKHFCTNALCCGYHKFVDQGLNDDYLPIWLQDAGVNTHFVGKLLNEQGVKTYDKPHAKGWTNSNFLLQPGTYNYLNTTWSYNKTKPRSFPGQNAINVVTSTAEKPFFLSVAPAIPHVGIAANGSGAFVPVPVKKWADAFSNKSIPDTENFNPNEVRTIHNIFKVSASWIKNLPYQNETVVEANNELYRARLLVIAGIDDMISDLVSALEQHDILDNTYIVYTTDNSYHIGQRRLGPGKKRRYETDINIPMLIRRPSMPKNHSTNVVTTHTDLAFTFFRMLQLPDKKGLDGIAIPITQAAMDAQHIRPSEHVNIETWGTGSPSENPLLHEDDSINSEESETTRSKITGIQNNTYKALRLIGDRYSFYYSIWCTNEHELYDMTEDPYQMNNLVSKLTDASLMPKLAGTLLDRPLSQVVPRLDALLLVLKSCKERNCRDPWWALHRQGNVHSLVDALNPLYDEFYDRQAKVRFSKCTQGYLVEFEGPQTATPYPSK</sequence>
<dbReference type="CDD" id="cd16147">
    <property type="entry name" value="G6S"/>
    <property type="match status" value="1"/>
</dbReference>
<dbReference type="Proteomes" id="UP000800093">
    <property type="component" value="Unassembled WGS sequence"/>
</dbReference>
<dbReference type="InterPro" id="IPR000917">
    <property type="entry name" value="Sulfatase_N"/>
</dbReference>
<dbReference type="InterPro" id="IPR017850">
    <property type="entry name" value="Alkaline_phosphatase_core_sf"/>
</dbReference>
<dbReference type="Gene3D" id="3.40.720.10">
    <property type="entry name" value="Alkaline Phosphatase, subunit A"/>
    <property type="match status" value="1"/>
</dbReference>
<keyword evidence="4" id="KW-1185">Reference proteome</keyword>
<feature type="domain" description="Sulfatase N-terminal" evidence="2">
    <location>
        <begin position="10"/>
        <end position="309"/>
    </location>
</feature>
<dbReference type="PANTHER" id="PTHR43108:SF8">
    <property type="entry name" value="SD21168P"/>
    <property type="match status" value="1"/>
</dbReference>
<protein>
    <submittedName>
        <fullName evidence="3">Arylsulfatase</fullName>
    </submittedName>
</protein>